<dbReference type="AlphaFoldDB" id="A0A397JDS2"/>
<dbReference type="Proteomes" id="UP000266861">
    <property type="component" value="Unassembled WGS sequence"/>
</dbReference>
<keyword evidence="2" id="KW-1185">Reference proteome</keyword>
<accession>A0A397JDS2</accession>
<gene>
    <name evidence="1" type="ORF">Glove_67g81</name>
</gene>
<comment type="caution">
    <text evidence="1">The sequence shown here is derived from an EMBL/GenBank/DDBJ whole genome shotgun (WGS) entry which is preliminary data.</text>
</comment>
<dbReference type="EMBL" id="PQFF01000064">
    <property type="protein sequence ID" value="RHZ85282.1"/>
    <property type="molecule type" value="Genomic_DNA"/>
</dbReference>
<reference evidence="1 2" key="1">
    <citation type="submission" date="2018-08" db="EMBL/GenBank/DDBJ databases">
        <title>Genome and evolution of the arbuscular mycorrhizal fungus Diversispora epigaea (formerly Glomus versiforme) and its bacterial endosymbionts.</title>
        <authorList>
            <person name="Sun X."/>
            <person name="Fei Z."/>
            <person name="Harrison M."/>
        </authorList>
    </citation>
    <scope>NUCLEOTIDE SEQUENCE [LARGE SCALE GENOMIC DNA]</scope>
    <source>
        <strain evidence="1 2">IT104</strain>
    </source>
</reference>
<name>A0A397JDS2_9GLOM</name>
<sequence>MLIIPGSSGSMTSPQMKRFTLNADFRHGIETQSKQFWKEIKEESTIESLYGILSLLMEGIMKILLIISKKDVVLENRRVIWMHY</sequence>
<proteinExistence type="predicted"/>
<evidence type="ECO:0000313" key="2">
    <source>
        <dbReference type="Proteomes" id="UP000266861"/>
    </source>
</evidence>
<organism evidence="1 2">
    <name type="scientific">Diversispora epigaea</name>
    <dbReference type="NCBI Taxonomy" id="1348612"/>
    <lineage>
        <taxon>Eukaryota</taxon>
        <taxon>Fungi</taxon>
        <taxon>Fungi incertae sedis</taxon>
        <taxon>Mucoromycota</taxon>
        <taxon>Glomeromycotina</taxon>
        <taxon>Glomeromycetes</taxon>
        <taxon>Diversisporales</taxon>
        <taxon>Diversisporaceae</taxon>
        <taxon>Diversispora</taxon>
    </lineage>
</organism>
<protein>
    <submittedName>
        <fullName evidence="1">Uncharacterized protein</fullName>
    </submittedName>
</protein>
<evidence type="ECO:0000313" key="1">
    <source>
        <dbReference type="EMBL" id="RHZ85282.1"/>
    </source>
</evidence>